<name>A0ABV3NE18_9ACTO</name>
<dbReference type="EMBL" id="JBAGNM010000030">
    <property type="protein sequence ID" value="MEW6955460.1"/>
    <property type="molecule type" value="Genomic_DNA"/>
</dbReference>
<gene>
    <name evidence="1" type="ORF">V3M73_10575</name>
</gene>
<comment type="caution">
    <text evidence="1">The sequence shown here is derived from an EMBL/GenBank/DDBJ whole genome shotgun (WGS) entry which is preliminary data.</text>
</comment>
<accession>A0ABV3NE18</accession>
<organism evidence="1 2">
    <name type="scientific">Trueperella pyogenes</name>
    <dbReference type="NCBI Taxonomy" id="1661"/>
    <lineage>
        <taxon>Bacteria</taxon>
        <taxon>Bacillati</taxon>
        <taxon>Actinomycetota</taxon>
        <taxon>Actinomycetes</taxon>
        <taxon>Actinomycetales</taxon>
        <taxon>Actinomycetaceae</taxon>
        <taxon>Trueperella</taxon>
    </lineage>
</organism>
<evidence type="ECO:0000313" key="1">
    <source>
        <dbReference type="EMBL" id="MEW6955460.1"/>
    </source>
</evidence>
<keyword evidence="2" id="KW-1185">Reference proteome</keyword>
<dbReference type="Proteomes" id="UP001555100">
    <property type="component" value="Unassembled WGS sequence"/>
</dbReference>
<sequence length="45" mass="4718">MALDEVEQHAQGHERDLPPVQMQVAVGQVGQAREVLTPIPTGAGG</sequence>
<protein>
    <submittedName>
        <fullName evidence="1">Uncharacterized protein</fullName>
    </submittedName>
</protein>
<evidence type="ECO:0000313" key="2">
    <source>
        <dbReference type="Proteomes" id="UP001555100"/>
    </source>
</evidence>
<dbReference type="RefSeq" id="WP_367199378.1">
    <property type="nucleotide sequence ID" value="NZ_CP146201.1"/>
</dbReference>
<proteinExistence type="predicted"/>
<reference evidence="1 2" key="1">
    <citation type="submission" date="2024-01" db="EMBL/GenBank/DDBJ databases">
        <title>Genomic analysis and antimicrobial resistance profiles of Trueperella pyogenes isolated from domestic and wild animals.</title>
        <authorList>
            <person name="Magossi G."/>
            <person name="Gzyl K.E."/>
            <person name="Holman D.B."/>
            <person name="Amat S."/>
        </authorList>
    </citation>
    <scope>NUCLEOTIDE SEQUENCE [LARGE SCALE GENOMIC DNA]</scope>
    <source>
        <strain evidence="1 2">1494</strain>
    </source>
</reference>